<dbReference type="Proteomes" id="UP000198512">
    <property type="component" value="Unassembled WGS sequence"/>
</dbReference>
<evidence type="ECO:0000313" key="3">
    <source>
        <dbReference type="Proteomes" id="UP000198512"/>
    </source>
</evidence>
<feature type="non-terminal residue" evidence="2">
    <location>
        <position position="77"/>
    </location>
</feature>
<protein>
    <submittedName>
        <fullName evidence="2">Extended Signal Peptide of Type V secretion system</fullName>
    </submittedName>
</protein>
<accession>A0ABY1BJU4</accession>
<feature type="domain" description="ESPR" evidence="1">
    <location>
        <begin position="1"/>
        <end position="44"/>
    </location>
</feature>
<name>A0ABY1BJU4_9PSED</name>
<comment type="caution">
    <text evidence="2">The sequence shown here is derived from an EMBL/GenBank/DDBJ whole genome shotgun (WGS) entry which is preliminary data.</text>
</comment>
<reference evidence="2 3" key="1">
    <citation type="submission" date="2016-10" db="EMBL/GenBank/DDBJ databases">
        <authorList>
            <person name="Varghese N."/>
            <person name="Submissions S."/>
        </authorList>
    </citation>
    <scope>NUCLEOTIDE SEQUENCE [LARGE SCALE GENOMIC DNA]</scope>
    <source>
        <strain evidence="2 3">CIP 109853</strain>
    </source>
</reference>
<keyword evidence="3" id="KW-1185">Reference proteome</keyword>
<organism evidence="2 3">
    <name type="scientific">Pseudomonas cuatrocienegasensis</name>
    <dbReference type="NCBI Taxonomy" id="543360"/>
    <lineage>
        <taxon>Bacteria</taxon>
        <taxon>Pseudomonadati</taxon>
        <taxon>Pseudomonadota</taxon>
        <taxon>Gammaproteobacteria</taxon>
        <taxon>Pseudomonadales</taxon>
        <taxon>Pseudomonadaceae</taxon>
        <taxon>Pseudomonas</taxon>
    </lineage>
</organism>
<evidence type="ECO:0000313" key="2">
    <source>
        <dbReference type="EMBL" id="SER02213.1"/>
    </source>
</evidence>
<dbReference type="Pfam" id="PF13018">
    <property type="entry name" value="ESPR"/>
    <property type="match status" value="1"/>
</dbReference>
<evidence type="ECO:0000259" key="1">
    <source>
        <dbReference type="Pfam" id="PF13018"/>
    </source>
</evidence>
<sequence length="77" mass="7931">MNRSYALVWNLRLSAWSVAPEHARRRGKGAGAIMAATLLSPLLALAADLPSGGQVVSGSGAISTPTAKQMVIDQASN</sequence>
<gene>
    <name evidence="2" type="ORF">SAMN05216600_113115</name>
</gene>
<proteinExistence type="predicted"/>
<dbReference type="EMBL" id="FOFP01000013">
    <property type="protein sequence ID" value="SER02213.1"/>
    <property type="molecule type" value="Genomic_DNA"/>
</dbReference>
<dbReference type="RefSeq" id="WP_139205706.1">
    <property type="nucleotide sequence ID" value="NZ_FOFP01000013.1"/>
</dbReference>
<dbReference type="InterPro" id="IPR024973">
    <property type="entry name" value="ESPR"/>
</dbReference>